<evidence type="ECO:0000313" key="1">
    <source>
        <dbReference type="EMBL" id="KAI3762852.1"/>
    </source>
</evidence>
<evidence type="ECO:0000313" key="2">
    <source>
        <dbReference type="Proteomes" id="UP001056120"/>
    </source>
</evidence>
<proteinExistence type="predicted"/>
<reference evidence="1 2" key="2">
    <citation type="journal article" date="2022" name="Mol. Ecol. Resour.">
        <title>The genomes of chicory, endive, great burdock and yacon provide insights into Asteraceae paleo-polyploidization history and plant inulin production.</title>
        <authorList>
            <person name="Fan W."/>
            <person name="Wang S."/>
            <person name="Wang H."/>
            <person name="Wang A."/>
            <person name="Jiang F."/>
            <person name="Liu H."/>
            <person name="Zhao H."/>
            <person name="Xu D."/>
            <person name="Zhang Y."/>
        </authorList>
    </citation>
    <scope>NUCLEOTIDE SEQUENCE [LARGE SCALE GENOMIC DNA]</scope>
    <source>
        <strain evidence="2">cv. Yunnan</strain>
        <tissue evidence="1">Leaves</tissue>
    </source>
</reference>
<organism evidence="1 2">
    <name type="scientific">Smallanthus sonchifolius</name>
    <dbReference type="NCBI Taxonomy" id="185202"/>
    <lineage>
        <taxon>Eukaryota</taxon>
        <taxon>Viridiplantae</taxon>
        <taxon>Streptophyta</taxon>
        <taxon>Embryophyta</taxon>
        <taxon>Tracheophyta</taxon>
        <taxon>Spermatophyta</taxon>
        <taxon>Magnoliopsida</taxon>
        <taxon>eudicotyledons</taxon>
        <taxon>Gunneridae</taxon>
        <taxon>Pentapetalae</taxon>
        <taxon>asterids</taxon>
        <taxon>campanulids</taxon>
        <taxon>Asterales</taxon>
        <taxon>Asteraceae</taxon>
        <taxon>Asteroideae</taxon>
        <taxon>Heliantheae alliance</taxon>
        <taxon>Millerieae</taxon>
        <taxon>Smallanthus</taxon>
    </lineage>
</organism>
<dbReference type="EMBL" id="CM042034">
    <property type="protein sequence ID" value="KAI3762852.1"/>
    <property type="molecule type" value="Genomic_DNA"/>
</dbReference>
<protein>
    <submittedName>
        <fullName evidence="1">Uncharacterized protein</fullName>
    </submittedName>
</protein>
<accession>A0ACB9EWP8</accession>
<gene>
    <name evidence="1" type="ORF">L1987_53294</name>
</gene>
<name>A0ACB9EWP8_9ASTR</name>
<dbReference type="Proteomes" id="UP001056120">
    <property type="component" value="Linkage Group LG17"/>
</dbReference>
<comment type="caution">
    <text evidence="1">The sequence shown here is derived from an EMBL/GenBank/DDBJ whole genome shotgun (WGS) entry which is preliminary data.</text>
</comment>
<sequence length="125" mass="13926">MGVTNSCIFPRFSMAVAKIDSKSSFKLCNCYKVENLTETILETDRISNLKDGYVLGDQLGCVQFGQCLHGTVGSPFYMAPEVLALECSHQFEIPVRSLEWNFRFLGGMLHTDPSVRLIAQQALSN</sequence>
<keyword evidence="2" id="KW-1185">Reference proteome</keyword>
<reference evidence="2" key="1">
    <citation type="journal article" date="2022" name="Mol. Ecol. Resour.">
        <title>The genomes of chicory, endive, great burdock and yacon provide insights into Asteraceae palaeo-polyploidization history and plant inulin production.</title>
        <authorList>
            <person name="Fan W."/>
            <person name="Wang S."/>
            <person name="Wang H."/>
            <person name="Wang A."/>
            <person name="Jiang F."/>
            <person name="Liu H."/>
            <person name="Zhao H."/>
            <person name="Xu D."/>
            <person name="Zhang Y."/>
        </authorList>
    </citation>
    <scope>NUCLEOTIDE SEQUENCE [LARGE SCALE GENOMIC DNA]</scope>
    <source>
        <strain evidence="2">cv. Yunnan</strain>
    </source>
</reference>